<feature type="compositionally biased region" description="Polar residues" evidence="1">
    <location>
        <begin position="1098"/>
        <end position="1116"/>
    </location>
</feature>
<dbReference type="InterPro" id="IPR039767">
    <property type="entry name" value="RALBP1"/>
</dbReference>
<feature type="region of interest" description="Disordered" evidence="1">
    <location>
        <begin position="1071"/>
        <end position="1175"/>
    </location>
</feature>
<evidence type="ECO:0000256" key="1">
    <source>
        <dbReference type="SAM" id="MobiDB-lite"/>
    </source>
</evidence>
<feature type="compositionally biased region" description="Low complexity" evidence="1">
    <location>
        <begin position="942"/>
        <end position="959"/>
    </location>
</feature>
<feature type="region of interest" description="Disordered" evidence="1">
    <location>
        <begin position="281"/>
        <end position="376"/>
    </location>
</feature>
<dbReference type="PROSITE" id="PS50238">
    <property type="entry name" value="RHOGAP"/>
    <property type="match status" value="1"/>
</dbReference>
<dbReference type="PANTHER" id="PTHR12783:SF5">
    <property type="entry name" value="RALA-BINDING PROTEIN 1"/>
    <property type="match status" value="1"/>
</dbReference>
<evidence type="ECO:0000313" key="4">
    <source>
        <dbReference type="Proteomes" id="UP001215280"/>
    </source>
</evidence>
<feature type="region of interest" description="Disordered" evidence="1">
    <location>
        <begin position="1"/>
        <end position="181"/>
    </location>
</feature>
<feature type="region of interest" description="Disordered" evidence="1">
    <location>
        <begin position="860"/>
        <end position="885"/>
    </location>
</feature>
<feature type="region of interest" description="Disordered" evidence="1">
    <location>
        <begin position="392"/>
        <end position="425"/>
    </location>
</feature>
<feature type="region of interest" description="Disordered" evidence="1">
    <location>
        <begin position="911"/>
        <end position="1026"/>
    </location>
</feature>
<feature type="domain" description="Rho-GAP" evidence="2">
    <location>
        <begin position="589"/>
        <end position="834"/>
    </location>
</feature>
<feature type="compositionally biased region" description="Polar residues" evidence="1">
    <location>
        <begin position="366"/>
        <end position="376"/>
    </location>
</feature>
<organism evidence="3 4">
    <name type="scientific">Mycena maculata</name>
    <dbReference type="NCBI Taxonomy" id="230809"/>
    <lineage>
        <taxon>Eukaryota</taxon>
        <taxon>Fungi</taxon>
        <taxon>Dikarya</taxon>
        <taxon>Basidiomycota</taxon>
        <taxon>Agaricomycotina</taxon>
        <taxon>Agaricomycetes</taxon>
        <taxon>Agaricomycetidae</taxon>
        <taxon>Agaricales</taxon>
        <taxon>Marasmiineae</taxon>
        <taxon>Mycenaceae</taxon>
        <taxon>Mycena</taxon>
    </lineage>
</organism>
<dbReference type="GO" id="GO:0031267">
    <property type="term" value="F:small GTPase binding"/>
    <property type="evidence" value="ECO:0007669"/>
    <property type="project" value="InterPro"/>
</dbReference>
<dbReference type="Gene3D" id="1.10.555.10">
    <property type="entry name" value="Rho GTPase activation protein"/>
    <property type="match status" value="1"/>
</dbReference>
<feature type="compositionally biased region" description="Pro residues" evidence="1">
    <location>
        <begin position="151"/>
        <end position="160"/>
    </location>
</feature>
<feature type="compositionally biased region" description="Polar residues" evidence="1">
    <location>
        <begin position="1007"/>
        <end position="1020"/>
    </location>
</feature>
<dbReference type="SMART" id="SM00324">
    <property type="entry name" value="RhoGAP"/>
    <property type="match status" value="1"/>
</dbReference>
<feature type="compositionally biased region" description="Basic and acidic residues" evidence="1">
    <location>
        <begin position="1148"/>
        <end position="1161"/>
    </location>
</feature>
<evidence type="ECO:0000313" key="3">
    <source>
        <dbReference type="EMBL" id="KAJ7725852.1"/>
    </source>
</evidence>
<comment type="caution">
    <text evidence="3">The sequence shown here is derived from an EMBL/GenBank/DDBJ whole genome shotgun (WGS) entry which is preliminary data.</text>
</comment>
<feature type="compositionally biased region" description="Low complexity" evidence="1">
    <location>
        <begin position="500"/>
        <end position="517"/>
    </location>
</feature>
<feature type="compositionally biased region" description="Polar residues" evidence="1">
    <location>
        <begin position="46"/>
        <end position="86"/>
    </location>
</feature>
<dbReference type="Pfam" id="PF00620">
    <property type="entry name" value="RhoGAP"/>
    <property type="match status" value="2"/>
</dbReference>
<accession>A0AAD7HQG8</accession>
<dbReference type="SUPFAM" id="SSF48350">
    <property type="entry name" value="GTPase activation domain, GAP"/>
    <property type="match status" value="1"/>
</dbReference>
<feature type="compositionally biased region" description="Basic and acidic residues" evidence="1">
    <location>
        <begin position="836"/>
        <end position="847"/>
    </location>
</feature>
<dbReference type="EMBL" id="JARJLG010000225">
    <property type="protein sequence ID" value="KAJ7725852.1"/>
    <property type="molecule type" value="Genomic_DNA"/>
</dbReference>
<proteinExistence type="predicted"/>
<dbReference type="AlphaFoldDB" id="A0AAD7HQG8"/>
<feature type="region of interest" description="Disordered" evidence="1">
    <location>
        <begin position="694"/>
        <end position="717"/>
    </location>
</feature>
<feature type="compositionally biased region" description="Low complexity" evidence="1">
    <location>
        <begin position="12"/>
        <end position="37"/>
    </location>
</feature>
<feature type="compositionally biased region" description="Polar residues" evidence="1">
    <location>
        <begin position="294"/>
        <end position="357"/>
    </location>
</feature>
<feature type="region of interest" description="Disordered" evidence="1">
    <location>
        <begin position="454"/>
        <end position="517"/>
    </location>
</feature>
<feature type="compositionally biased region" description="Polar residues" evidence="1">
    <location>
        <begin position="249"/>
        <end position="266"/>
    </location>
</feature>
<dbReference type="InterPro" id="IPR000198">
    <property type="entry name" value="RhoGAP_dom"/>
</dbReference>
<dbReference type="Proteomes" id="UP001215280">
    <property type="component" value="Unassembled WGS sequence"/>
</dbReference>
<gene>
    <name evidence="3" type="ORF">DFH07DRAFT_1066827</name>
</gene>
<feature type="compositionally biased region" description="Basic and acidic residues" evidence="1">
    <location>
        <begin position="210"/>
        <end position="234"/>
    </location>
</feature>
<dbReference type="GO" id="GO:0005096">
    <property type="term" value="F:GTPase activator activity"/>
    <property type="evidence" value="ECO:0007669"/>
    <property type="project" value="InterPro"/>
</dbReference>
<name>A0AAD7HQG8_9AGAR</name>
<sequence>MSSSHSRPGAVANPTFSATSSFSSAVSNSSQSDIASSDSHHAAATLQPTPRSTKLTAAPARSSSLTHAMGQNESKASLTSPSSQKPNGFYAAAATGSKLKRAFAARRKKSEDIAVGGDAQPRQRGARQLTLQVAQAWSGKKTKDGLSPISSSPPPPPPKPASMQAAKRPPLPPPPPLQSITPLNRASIIPITPGVSSAVNFMIGQEREFTAAAEREKDKEGDKGDSKEAWRRSDSTITHQTIRPGAAGTRTSRPVSTAESLQSTHTVVPVNKRLSALLSDADFGPAEEDDEVRSNSSHRTSPTASLRSNKPRSMSLNVGPSSPSFGQTTAPPLSSPKLSSETAPPMTPATSRETPTLTRAAANGIISPSSSGMQSTGNNIRGRLAAWTATNNNTAHSTPAPRRENTHQQLSTVQPPPRQPAVSISGGFAPAAGLAKRAAEKMGLGRAWGGFSSASSNSGYSSSSSSTAPSSYSSADYGLKRTSSKESGGKAPKHRRTPNSTSSAWSINSSNHSSSISDSDAFAAPLGPTLGKRLRGPLKVTSSGALVSGVVFGGRLKIVVNETAVTVGGRRGRDIEDDRSFGKQGIGALPLLKLLERRMLPALVVRCAQHLLIWGVQEEGLFRVTGRPSHISKLRSEFDTGADYDMTECTPGDLDPHAVASVFKAFLRELPEPILTQALIPYFEAALAQETSLNEQDKTSRVRGPIGPSLPSGPRGVQAIRKPPSLSTLAMPNFTSIRPPSQSLLNALKSLISQLPPENRDLIRTVTELIRATAKESRETKMPLSNLLLVFCPSLNMNPPLLRVLCEAEGVWGDNEAAGLDVVDIKRESVLDIRAPDTAKPDAKPDAVDTGLSDVNAVDTAVQPDPLPSPTDALRPRSPGARNRRMHPAAMYLDAEDSTDDSSLSQVSRMLAEDAPQSTPHSDDVSSVSTSEDTSTEPRLDAPSPLLSSSAESLATPSSGPSLTHLPLEDLDDKPSLTPLVIEDSPDPQFRQPHRPTIGPPLGSPIQFPSISNNSPGTPVSSTRPIPTLSLPSLSLASFSPRLDNNSAGSAPPSPFRRLKKPSLHLLFSKRSASPLTPSPGGHPFISGPYLQPPKAASDTSLSTPISAVTAPQGSPLNLPPVLDTPIESSPLRLSLGIDVDSPDPSPEAEKPEPSADEEPKVQLPTLGQTPIADWYRSPSTSTLAVNQLRPHPTRKISKASIASTTSSNRLGILDPDDNEEDWTQSVLLAADVDWAKQGP</sequence>
<dbReference type="InterPro" id="IPR008936">
    <property type="entry name" value="Rho_GTPase_activation_prot"/>
</dbReference>
<keyword evidence="4" id="KW-1185">Reference proteome</keyword>
<evidence type="ECO:0000259" key="2">
    <source>
        <dbReference type="PROSITE" id="PS50238"/>
    </source>
</evidence>
<protein>
    <recommendedName>
        <fullName evidence="2">Rho-GAP domain-containing protein</fullName>
    </recommendedName>
</protein>
<dbReference type="CDD" id="cd00159">
    <property type="entry name" value="RhoGAP"/>
    <property type="match status" value="1"/>
</dbReference>
<feature type="compositionally biased region" description="Low complexity" evidence="1">
    <location>
        <begin position="454"/>
        <end position="477"/>
    </location>
</feature>
<feature type="region of interest" description="Disordered" evidence="1">
    <location>
        <begin position="836"/>
        <end position="855"/>
    </location>
</feature>
<dbReference type="PANTHER" id="PTHR12783">
    <property type="entry name" value="RALA BINDING PROTEIN 1 RALBP1"/>
    <property type="match status" value="1"/>
</dbReference>
<feature type="region of interest" description="Disordered" evidence="1">
    <location>
        <begin position="210"/>
        <end position="266"/>
    </location>
</feature>
<feature type="compositionally biased region" description="Basic residues" evidence="1">
    <location>
        <begin position="98"/>
        <end position="108"/>
    </location>
</feature>
<dbReference type="GO" id="GO:0007264">
    <property type="term" value="P:small GTPase-mediated signal transduction"/>
    <property type="evidence" value="ECO:0007669"/>
    <property type="project" value="InterPro"/>
</dbReference>
<reference evidence="3" key="1">
    <citation type="submission" date="2023-03" db="EMBL/GenBank/DDBJ databases">
        <title>Massive genome expansion in bonnet fungi (Mycena s.s.) driven by repeated elements and novel gene families across ecological guilds.</title>
        <authorList>
            <consortium name="Lawrence Berkeley National Laboratory"/>
            <person name="Harder C.B."/>
            <person name="Miyauchi S."/>
            <person name="Viragh M."/>
            <person name="Kuo A."/>
            <person name="Thoen E."/>
            <person name="Andreopoulos B."/>
            <person name="Lu D."/>
            <person name="Skrede I."/>
            <person name="Drula E."/>
            <person name="Henrissat B."/>
            <person name="Morin E."/>
            <person name="Kohler A."/>
            <person name="Barry K."/>
            <person name="LaButti K."/>
            <person name="Morin E."/>
            <person name="Salamov A."/>
            <person name="Lipzen A."/>
            <person name="Mereny Z."/>
            <person name="Hegedus B."/>
            <person name="Baldrian P."/>
            <person name="Stursova M."/>
            <person name="Weitz H."/>
            <person name="Taylor A."/>
            <person name="Grigoriev I.V."/>
            <person name="Nagy L.G."/>
            <person name="Martin F."/>
            <person name="Kauserud H."/>
        </authorList>
    </citation>
    <scope>NUCLEOTIDE SEQUENCE</scope>
    <source>
        <strain evidence="3">CBHHK188m</strain>
    </source>
</reference>